<gene>
    <name evidence="2" type="ORF">A1O5_10246</name>
</gene>
<sequence length="636" mass="70091">MARRSSSIPSSVHDGAEVCAFQHSSPLSLQQEPSSSSSSPLAPPRTNVSQTHDYNFSGAVYDESTSNSESEALSQPDHGYEDSIVDADHRVVSGCSSISSFPTTISQSLPSSREQYGGSRTPSKRDSFGFYSYEKAAAPHPATTSPRNLREYHSAFRHASSVKALQMKDETMSDTHSVIRHHRRTGSQMSSYSQRSSFSIQTSPAKRSSRSHHTSPLKGGTNLKKEFPLILLHCTLLPPNQRFQPSSQENAALSEFLPEEYKQRWIALRDRLTDVEINSRGVLIPHPRDDYGLLEERLLESLDLEKPRTQHNHYFNAGGSSADSGFESGSLTDDEADLDGSAHLKCPDCGSHLRPEAMNRRWDVKVFAANGLMRAGAWAAAWQEMEKVDVEINVCLPEEICQELDAKLAFVDDSQVETNPPDPGEAIREPESITSREREVYGEFGRLESEIYTINFAKQPVLESEPMQPPPSSGSFERDTQAQMAAPGRQHTKETRNLLIVVLSFLVLLFALTGRRESKKESPVPPLQCTTPLTEVLTTTVTTTSIAVSTTTLTASIIAPVPYECSLSERADNLTVVSMESSTEQPSATDPSRPPPEPTQRDAISPEIPLRVELEYDENHSSLASEQGGSENELSV</sequence>
<dbReference type="AlphaFoldDB" id="W9WPH9"/>
<dbReference type="HOGENOM" id="CLU_020643_0_0_1"/>
<dbReference type="Proteomes" id="UP000019471">
    <property type="component" value="Unassembled WGS sequence"/>
</dbReference>
<keyword evidence="3" id="KW-1185">Reference proteome</keyword>
<feature type="compositionally biased region" description="Low complexity" evidence="1">
    <location>
        <begin position="22"/>
        <end position="40"/>
    </location>
</feature>
<reference evidence="2 3" key="1">
    <citation type="submission" date="2013-03" db="EMBL/GenBank/DDBJ databases">
        <title>The Genome Sequence of Cladophialophora psammophila CBS 110553.</title>
        <authorList>
            <consortium name="The Broad Institute Genomics Platform"/>
            <person name="Cuomo C."/>
            <person name="de Hoog S."/>
            <person name="Gorbushina A."/>
            <person name="Walker B."/>
            <person name="Young S.K."/>
            <person name="Zeng Q."/>
            <person name="Gargeya S."/>
            <person name="Fitzgerald M."/>
            <person name="Haas B."/>
            <person name="Abouelleil A."/>
            <person name="Allen A.W."/>
            <person name="Alvarado L."/>
            <person name="Arachchi H.M."/>
            <person name="Berlin A.M."/>
            <person name="Chapman S.B."/>
            <person name="Gainer-Dewar J."/>
            <person name="Goldberg J."/>
            <person name="Griggs A."/>
            <person name="Gujja S."/>
            <person name="Hansen M."/>
            <person name="Howarth C."/>
            <person name="Imamovic A."/>
            <person name="Ireland A."/>
            <person name="Larimer J."/>
            <person name="McCowan C."/>
            <person name="Murphy C."/>
            <person name="Pearson M."/>
            <person name="Poon T.W."/>
            <person name="Priest M."/>
            <person name="Roberts A."/>
            <person name="Saif S."/>
            <person name="Shea T."/>
            <person name="Sisk P."/>
            <person name="Sykes S."/>
            <person name="Wortman J."/>
            <person name="Nusbaum C."/>
            <person name="Birren B."/>
        </authorList>
    </citation>
    <scope>NUCLEOTIDE SEQUENCE [LARGE SCALE GENOMIC DNA]</scope>
    <source>
        <strain evidence="2 3">CBS 110553</strain>
    </source>
</reference>
<feature type="compositionally biased region" description="Polar residues" evidence="1">
    <location>
        <begin position="578"/>
        <end position="590"/>
    </location>
</feature>
<feature type="compositionally biased region" description="Basic and acidic residues" evidence="1">
    <location>
        <begin position="425"/>
        <end position="435"/>
    </location>
</feature>
<dbReference type="GeneID" id="19194940"/>
<feature type="region of interest" description="Disordered" evidence="1">
    <location>
        <begin position="182"/>
        <end position="221"/>
    </location>
</feature>
<dbReference type="STRING" id="1182543.W9WPH9"/>
<feature type="compositionally biased region" description="Polar residues" evidence="1">
    <location>
        <begin position="621"/>
        <end position="636"/>
    </location>
</feature>
<feature type="compositionally biased region" description="Polar residues" evidence="1">
    <location>
        <begin position="1"/>
        <end position="10"/>
    </location>
</feature>
<feature type="region of interest" description="Disordered" evidence="1">
    <location>
        <begin position="463"/>
        <end position="491"/>
    </location>
</feature>
<organism evidence="2 3">
    <name type="scientific">Cladophialophora psammophila CBS 110553</name>
    <dbReference type="NCBI Taxonomy" id="1182543"/>
    <lineage>
        <taxon>Eukaryota</taxon>
        <taxon>Fungi</taxon>
        <taxon>Dikarya</taxon>
        <taxon>Ascomycota</taxon>
        <taxon>Pezizomycotina</taxon>
        <taxon>Eurotiomycetes</taxon>
        <taxon>Chaetothyriomycetidae</taxon>
        <taxon>Chaetothyriales</taxon>
        <taxon>Herpotrichiellaceae</taxon>
        <taxon>Cladophialophora</taxon>
    </lineage>
</organism>
<feature type="region of interest" description="Disordered" evidence="1">
    <location>
        <begin position="102"/>
        <end position="124"/>
    </location>
</feature>
<feature type="region of interest" description="Disordered" evidence="1">
    <location>
        <begin position="578"/>
        <end position="636"/>
    </location>
</feature>
<feature type="region of interest" description="Disordered" evidence="1">
    <location>
        <begin position="415"/>
        <end position="435"/>
    </location>
</feature>
<feature type="compositionally biased region" description="Basic and acidic residues" evidence="1">
    <location>
        <begin position="610"/>
        <end position="620"/>
    </location>
</feature>
<feature type="region of interest" description="Disordered" evidence="1">
    <location>
        <begin position="1"/>
        <end position="81"/>
    </location>
</feature>
<comment type="caution">
    <text evidence="2">The sequence shown here is derived from an EMBL/GenBank/DDBJ whole genome shotgun (WGS) entry which is preliminary data.</text>
</comment>
<evidence type="ECO:0000256" key="1">
    <source>
        <dbReference type="SAM" id="MobiDB-lite"/>
    </source>
</evidence>
<dbReference type="eggNOG" id="ENOG502SAW3">
    <property type="taxonomic scope" value="Eukaryota"/>
</dbReference>
<feature type="compositionally biased region" description="Polar residues" evidence="1">
    <location>
        <begin position="63"/>
        <end position="73"/>
    </location>
</feature>
<feature type="compositionally biased region" description="Low complexity" evidence="1">
    <location>
        <begin position="187"/>
        <end position="203"/>
    </location>
</feature>
<dbReference type="RefSeq" id="XP_007749013.1">
    <property type="nucleotide sequence ID" value="XM_007750823.1"/>
</dbReference>
<protein>
    <submittedName>
        <fullName evidence="2">Uncharacterized protein</fullName>
    </submittedName>
</protein>
<dbReference type="EMBL" id="AMGX01000019">
    <property type="protein sequence ID" value="EXJ66576.1"/>
    <property type="molecule type" value="Genomic_DNA"/>
</dbReference>
<feature type="compositionally biased region" description="Polar residues" evidence="1">
    <location>
        <begin position="102"/>
        <end position="121"/>
    </location>
</feature>
<proteinExistence type="predicted"/>
<evidence type="ECO:0000313" key="3">
    <source>
        <dbReference type="Proteomes" id="UP000019471"/>
    </source>
</evidence>
<name>W9WPH9_9EURO</name>
<evidence type="ECO:0000313" key="2">
    <source>
        <dbReference type="EMBL" id="EXJ66576.1"/>
    </source>
</evidence>
<dbReference type="OrthoDB" id="5369448at2759"/>
<accession>W9WPH9</accession>